<evidence type="ECO:0000256" key="3">
    <source>
        <dbReference type="ARBA" id="ARBA00023002"/>
    </source>
</evidence>
<dbReference type="SUPFAM" id="SSF51735">
    <property type="entry name" value="NAD(P)-binding Rossmann-fold domains"/>
    <property type="match status" value="1"/>
</dbReference>
<dbReference type="InterPro" id="IPR028614">
    <property type="entry name" value="GDP_fucose/colitose_synth"/>
</dbReference>
<dbReference type="STRING" id="556267.HWAG_01637"/>
<keyword evidence="2" id="KW-0521">NADP</keyword>
<evidence type="ECO:0000256" key="4">
    <source>
        <dbReference type="ARBA" id="ARBA00023235"/>
    </source>
</evidence>
<evidence type="ECO:0000256" key="1">
    <source>
        <dbReference type="ARBA" id="ARBA00005959"/>
    </source>
</evidence>
<dbReference type="PANTHER" id="PTHR43238">
    <property type="entry name" value="GDP-L-FUCOSE SYNTHASE"/>
    <property type="match status" value="1"/>
</dbReference>
<dbReference type="Proteomes" id="UP000233350">
    <property type="component" value="Unassembled WGS sequence"/>
</dbReference>
<dbReference type="InterPro" id="IPR036291">
    <property type="entry name" value="NAD(P)-bd_dom_sf"/>
</dbReference>
<keyword evidence="7" id="KW-1185">Reference proteome</keyword>
<organism evidence="6 7">
    <name type="scientific">Helicobacter winghamensis</name>
    <dbReference type="NCBI Taxonomy" id="157268"/>
    <lineage>
        <taxon>Bacteria</taxon>
        <taxon>Pseudomonadati</taxon>
        <taxon>Campylobacterota</taxon>
        <taxon>Epsilonproteobacteria</taxon>
        <taxon>Campylobacterales</taxon>
        <taxon>Helicobacteraceae</taxon>
        <taxon>Helicobacter</taxon>
    </lineage>
</organism>
<proteinExistence type="inferred from homology"/>
<comment type="caution">
    <text evidence="6">The sequence shown here is derived from an EMBL/GenBank/DDBJ whole genome shotgun (WGS) entry which is preliminary data.</text>
</comment>
<dbReference type="Pfam" id="PF01370">
    <property type="entry name" value="Epimerase"/>
    <property type="match status" value="1"/>
</dbReference>
<reference evidence="6 7" key="1">
    <citation type="submission" date="2016-07" db="EMBL/GenBank/DDBJ databases">
        <title>Detection of Helicobacter winghamensis from caecal content of red fox (Vulpes vulpes).</title>
        <authorList>
            <person name="Zanoni R.G."/>
            <person name="Florio D."/>
            <person name="Caffara M."/>
            <person name="Renzi M."/>
            <person name="Parisi A."/>
            <person name="Pasquali F."/>
            <person name="Manfreda G."/>
        </authorList>
    </citation>
    <scope>NUCLEOTIDE SEQUENCE [LARGE SCALE GENOMIC DNA]</scope>
    <source>
        <strain evidence="6 7">295_13</strain>
    </source>
</reference>
<feature type="domain" description="NAD-dependent epimerase/dehydratase" evidence="5">
    <location>
        <begin position="1"/>
        <end position="213"/>
    </location>
</feature>
<evidence type="ECO:0000259" key="5">
    <source>
        <dbReference type="Pfam" id="PF01370"/>
    </source>
</evidence>
<dbReference type="Gene3D" id="3.90.25.10">
    <property type="entry name" value="UDP-galactose 4-epimerase, domain 1"/>
    <property type="match status" value="1"/>
</dbReference>
<protein>
    <submittedName>
        <fullName evidence="6">GDP-fucose synthetase</fullName>
    </submittedName>
</protein>
<dbReference type="RefSeq" id="WP_101313095.1">
    <property type="nucleotide sequence ID" value="NZ_MBPH01000026.1"/>
</dbReference>
<dbReference type="Gene3D" id="3.40.50.720">
    <property type="entry name" value="NAD(P)-binding Rossmann-like Domain"/>
    <property type="match status" value="1"/>
</dbReference>
<dbReference type="CDD" id="cd05239">
    <property type="entry name" value="GDP_FS_SDR_e"/>
    <property type="match status" value="1"/>
</dbReference>
<keyword evidence="4" id="KW-0413">Isomerase</keyword>
<dbReference type="PANTHER" id="PTHR43238:SF1">
    <property type="entry name" value="GDP-L-FUCOSE SYNTHASE"/>
    <property type="match status" value="1"/>
</dbReference>
<sequence length="311" mass="34861">VQEFFAKEKPEYVFFCAAKAGGIAANNTFRADFIYQNLMIECNVIHNAYLSGVKKLVFIASTAIYPKNAIMPTDEDQMLKGDLEYSHKPYAIAKIAGLVMCESYNLQNHTNFLSIVPTNLYGNNDNFNLENSHVLPAVLRKMHLANLLREGRSNEILADLKMTDFKKAKDYLASFGVSADAVEIWGSGKPTREFIHSDDLASACLFIMRNIDFKDLHKSEAKVQNTHINVAPNANISIKELAELIQKIVGFKGRLTFNDRRPDGAMHKLTSGSKLESLGWKHKINLEQGIKMMYQWYLTQGLESSSRGGGA</sequence>
<accession>A0A2N3PJG9</accession>
<feature type="non-terminal residue" evidence="6">
    <location>
        <position position="1"/>
    </location>
</feature>
<evidence type="ECO:0000313" key="6">
    <source>
        <dbReference type="EMBL" id="PKT81315.1"/>
    </source>
</evidence>
<dbReference type="AlphaFoldDB" id="A0A2N3PJG9"/>
<gene>
    <name evidence="6" type="ORF">BCM31_03385</name>
</gene>
<dbReference type="GO" id="GO:0016853">
    <property type="term" value="F:isomerase activity"/>
    <property type="evidence" value="ECO:0007669"/>
    <property type="project" value="UniProtKB-KW"/>
</dbReference>
<dbReference type="EMBL" id="MBPK01000031">
    <property type="protein sequence ID" value="PKT81315.1"/>
    <property type="molecule type" value="Genomic_DNA"/>
</dbReference>
<evidence type="ECO:0000313" key="7">
    <source>
        <dbReference type="Proteomes" id="UP000233350"/>
    </source>
</evidence>
<dbReference type="GO" id="GO:0050577">
    <property type="term" value="F:GDP-L-fucose synthase activity"/>
    <property type="evidence" value="ECO:0007669"/>
    <property type="project" value="TreeGrafter"/>
</dbReference>
<name>A0A2N3PJG9_9HELI</name>
<evidence type="ECO:0000256" key="2">
    <source>
        <dbReference type="ARBA" id="ARBA00022857"/>
    </source>
</evidence>
<keyword evidence="3" id="KW-0560">Oxidoreductase</keyword>
<dbReference type="InterPro" id="IPR001509">
    <property type="entry name" value="Epimerase_deHydtase"/>
</dbReference>
<dbReference type="HAMAP" id="MF_00956">
    <property type="entry name" value="GDP_fucose_synth"/>
    <property type="match status" value="1"/>
</dbReference>
<comment type="similarity">
    <text evidence="1">Belongs to the NAD(P)-dependent epimerase/dehydratase family. Fucose synthase subfamily.</text>
</comment>